<accession>E7C3U9</accession>
<sequence>MLALQVTLKLKGTAWLFGKNKLVTFIRSQEKIICNLMTVVEDTRDAMRSVLGVEKVYLIYMDEAKHVHWHLVPRRKLMGFALLNQKPKLLEDFSLAKILKEEMKKK</sequence>
<organism evidence="1">
    <name type="scientific">uncultured Planctomycetales bacterium HF0200_11L05</name>
    <dbReference type="NCBI Taxonomy" id="723607"/>
    <lineage>
        <taxon>Bacteria</taxon>
        <taxon>Pseudomonadati</taxon>
        <taxon>Planctomycetota</taxon>
        <taxon>Planctomycetia</taxon>
        <taxon>Planctomycetales</taxon>
        <taxon>environmental samples</taxon>
    </lineage>
</organism>
<reference evidence="1" key="1">
    <citation type="submission" date="2010-01" db="EMBL/GenBank/DDBJ databases">
        <title>Genome fragments of uncultured bacteria from the North Pacific subtropical Gyre.</title>
        <authorList>
            <person name="Pham V.D."/>
            <person name="Delong E.F."/>
        </authorList>
    </citation>
    <scope>NUCLEOTIDE SEQUENCE</scope>
</reference>
<dbReference type="AlphaFoldDB" id="E7C3U9"/>
<evidence type="ECO:0000313" key="1">
    <source>
        <dbReference type="EMBL" id="ADI22123.1"/>
    </source>
</evidence>
<dbReference type="EMBL" id="GU567975">
    <property type="protein sequence ID" value="ADI22123.1"/>
    <property type="molecule type" value="Genomic_DNA"/>
</dbReference>
<name>E7C3U9_9BACT</name>
<evidence type="ECO:0008006" key="2">
    <source>
        <dbReference type="Google" id="ProtNLM"/>
    </source>
</evidence>
<proteinExistence type="predicted"/>
<dbReference type="Gene3D" id="3.30.428.10">
    <property type="entry name" value="HIT-like"/>
    <property type="match status" value="1"/>
</dbReference>
<protein>
    <recommendedName>
        <fullName evidence="2">HIT domain-containing protein</fullName>
    </recommendedName>
</protein>
<dbReference type="SUPFAM" id="SSF54197">
    <property type="entry name" value="HIT-like"/>
    <property type="match status" value="1"/>
</dbReference>
<dbReference type="InterPro" id="IPR036265">
    <property type="entry name" value="HIT-like_sf"/>
</dbReference>